<proteinExistence type="predicted"/>
<dbReference type="EMBL" id="JAGGJU010000007">
    <property type="protein sequence ID" value="MBP1851519.1"/>
    <property type="molecule type" value="Genomic_DNA"/>
</dbReference>
<reference evidence="2 3" key="1">
    <citation type="submission" date="2021-03" db="EMBL/GenBank/DDBJ databases">
        <title>Genomic Encyclopedia of Type Strains, Phase IV (KMG-IV): sequencing the most valuable type-strain genomes for metagenomic binning, comparative biology and taxonomic classification.</title>
        <authorList>
            <person name="Goeker M."/>
        </authorList>
    </citation>
    <scope>NUCLEOTIDE SEQUENCE [LARGE SCALE GENOMIC DNA]</scope>
    <source>
        <strain evidence="2 3">DSM 21600</strain>
    </source>
</reference>
<dbReference type="InterPro" id="IPR005569">
    <property type="entry name" value="Arc_DNA-bd_dom"/>
</dbReference>
<accession>A0ABS4E0P4</accession>
<feature type="domain" description="Arc-like DNA binding" evidence="1">
    <location>
        <begin position="5"/>
        <end position="47"/>
    </location>
</feature>
<gene>
    <name evidence="2" type="ORF">J2Z17_002964</name>
</gene>
<dbReference type="RefSeq" id="WP_209946308.1">
    <property type="nucleotide sequence ID" value="NZ_JAGGJU010000007.1"/>
</dbReference>
<evidence type="ECO:0000313" key="3">
    <source>
        <dbReference type="Proteomes" id="UP000759443"/>
    </source>
</evidence>
<keyword evidence="3" id="KW-1185">Reference proteome</keyword>
<protein>
    <recommendedName>
        <fullName evidence="1">Arc-like DNA binding domain-containing protein</fullName>
    </recommendedName>
</protein>
<comment type="caution">
    <text evidence="2">The sequence shown here is derived from an EMBL/GenBank/DDBJ whole genome shotgun (WGS) entry which is preliminary data.</text>
</comment>
<name>A0ABS4E0P4_9HYPH</name>
<dbReference type="InterPro" id="IPR013321">
    <property type="entry name" value="Arc_rbn_hlx_hlx"/>
</dbReference>
<dbReference type="Pfam" id="PF03869">
    <property type="entry name" value="Arc"/>
    <property type="match status" value="1"/>
</dbReference>
<dbReference type="InterPro" id="IPR010985">
    <property type="entry name" value="Ribbon_hlx_hlx"/>
</dbReference>
<dbReference type="Gene3D" id="1.10.1220.10">
    <property type="entry name" value="Met repressor-like"/>
    <property type="match status" value="1"/>
</dbReference>
<evidence type="ECO:0000313" key="2">
    <source>
        <dbReference type="EMBL" id="MBP1851519.1"/>
    </source>
</evidence>
<dbReference type="Proteomes" id="UP000759443">
    <property type="component" value="Unassembled WGS sequence"/>
</dbReference>
<organism evidence="2 3">
    <name type="scientific">Rhizobium halophytocola</name>
    <dbReference type="NCBI Taxonomy" id="735519"/>
    <lineage>
        <taxon>Bacteria</taxon>
        <taxon>Pseudomonadati</taxon>
        <taxon>Pseudomonadota</taxon>
        <taxon>Alphaproteobacteria</taxon>
        <taxon>Hyphomicrobiales</taxon>
        <taxon>Rhizobiaceae</taxon>
        <taxon>Rhizobium/Agrobacterium group</taxon>
        <taxon>Rhizobium</taxon>
    </lineage>
</organism>
<evidence type="ECO:0000259" key="1">
    <source>
        <dbReference type="Pfam" id="PF03869"/>
    </source>
</evidence>
<sequence>MQQTRTTGQFPLRMPDKLRTAIKYSAMENGRSMNSEIVFRLFQIFHQSRDEMTKADAKA</sequence>
<dbReference type="SUPFAM" id="SSF47598">
    <property type="entry name" value="Ribbon-helix-helix"/>
    <property type="match status" value="1"/>
</dbReference>